<feature type="compositionally biased region" description="Polar residues" evidence="1">
    <location>
        <begin position="1169"/>
        <end position="1188"/>
    </location>
</feature>
<keyword evidence="2" id="KW-1185">Reference proteome</keyword>
<proteinExistence type="predicted"/>
<organism evidence="2 3">
    <name type="scientific">Limulus polyphemus</name>
    <name type="common">Atlantic horseshoe crab</name>
    <dbReference type="NCBI Taxonomy" id="6850"/>
    <lineage>
        <taxon>Eukaryota</taxon>
        <taxon>Metazoa</taxon>
        <taxon>Ecdysozoa</taxon>
        <taxon>Arthropoda</taxon>
        <taxon>Chelicerata</taxon>
        <taxon>Merostomata</taxon>
        <taxon>Xiphosura</taxon>
        <taxon>Limulidae</taxon>
        <taxon>Limulus</taxon>
    </lineage>
</organism>
<dbReference type="RefSeq" id="XP_022255095.1">
    <property type="nucleotide sequence ID" value="XM_022399387.1"/>
</dbReference>
<gene>
    <name evidence="3" type="primary">LOC106470751</name>
</gene>
<dbReference type="GeneID" id="106470751"/>
<protein>
    <submittedName>
        <fullName evidence="3">Uncharacterized protein LOC106470751</fullName>
    </submittedName>
</protein>
<evidence type="ECO:0000313" key="3">
    <source>
        <dbReference type="RefSeq" id="XP_022255095.1"/>
    </source>
</evidence>
<feature type="region of interest" description="Disordered" evidence="1">
    <location>
        <begin position="1152"/>
        <end position="1211"/>
    </location>
</feature>
<dbReference type="InterPro" id="IPR027993">
    <property type="entry name" value="DUF4495"/>
</dbReference>
<reference evidence="3" key="1">
    <citation type="submission" date="2025-08" db="UniProtKB">
        <authorList>
            <consortium name="RefSeq"/>
        </authorList>
    </citation>
    <scope>IDENTIFICATION</scope>
    <source>
        <tissue evidence="3">Muscle</tissue>
    </source>
</reference>
<evidence type="ECO:0000313" key="2">
    <source>
        <dbReference type="Proteomes" id="UP000694941"/>
    </source>
</evidence>
<dbReference type="Proteomes" id="UP000694941">
    <property type="component" value="Unplaced"/>
</dbReference>
<dbReference type="Pfam" id="PF14906">
    <property type="entry name" value="DUF4495"/>
    <property type="match status" value="1"/>
</dbReference>
<name>A0ABM1TGT9_LIMPO</name>
<dbReference type="PANTHER" id="PTHR33960">
    <property type="entry name" value="SIMILAR TO KIAA0825 PROTEIN"/>
    <property type="match status" value="1"/>
</dbReference>
<accession>A0ABM1TGT9</accession>
<feature type="compositionally biased region" description="Low complexity" evidence="1">
    <location>
        <begin position="1200"/>
        <end position="1209"/>
    </location>
</feature>
<sequence length="1340" mass="153511">MEELRRQCGLELIASTCLSCSFCSEKVSSDIPKLSAEKATEALWNCICFHVESYVSIHLQSVLMEDSGYSDLLNKAVFRYYLKIICSVLDATSVWDFHRRIRRKQLKFFRCPCIEASEVLSCCLFCLLSFCLHCIVEDLEMVCIGCFQPLVVTWTEVQKNYTECITDHVSSVLRVLDGLRQEQKTWPDVLKLIFCLKEKKQCFMNHSQEQQYDFAISEEEDSRALIYEEKDTFVDVEEEQDRLSVEVHPGSGKSRSDKWSGKSFKSRKSKESLVSKDSLIVIMNNTYLDTRKKTSLTAERNSSGKSWTTKFNEKQEKGHMAIFQLTDIILNMVEAFLKFEEQINLLCTGGPVCDDSDFAAQSICFQLLGGVSSSFPDESPQQSPFHQTKTASYGSENCATLSWDWRSCLVENRYLNVLQRTLQHSVQEIVQEEIHLEWERFSRGEELPKRQVYMNASERIKDRKAVLRSVSNLVKELSKYIQAVAAAQGAFIPFRASFAHTIHSYTSDILHHVEQISVRVPHKTSVTTLYMLLNTALYLEFNLKNWSNVLSEGNNNRIDFSVEEVLNKTAELVTVLHDQIVQYHIKLLRCGILQDVDSHNWHDLKPFFEGERVSFTVQMWNFYMRGLVHDLWKFLAASRSQVILGTILAETLKQFSIQYVNALPSDVRTAQMKADITTILLSVSHILSSVCSKESEMFGRISCFQSSHTPQYVTLIHSQCSRLLLILAIVTSPLHSLYKVFKKGFPMQTSSEQFKEPVVNPWLTWLCPTLFSNDCQSPLMSSVSVWLYVKLCVCQPVPNSDLICKVFSVHECTLSTLLVIQSAHCSEKEKTKLLKNIFLVLRCCDHAPDSLGGVFWSVIQRYKGWMEFDKSRFTAQLSERPWWYHAFQEILFPFYKRMLRCVLPDKLISLSVNKSSRHSAWLDLKQDLLDTFTCTCQPHLAETPPDNINILAVACLSLLSSVVDLIPFLPQPFLVCMTLLDLWLPGSEMPPVPLYGCVGLQVLVSGLCGVLKNPEFFYEVFETNVETPAQKLCIQLAETLEKLVAPTFITSELLIPQNYTDKAREQLMCIKKLFEPKSESQRDTQKDAEEDWYQEAEEIRIHFMTSQLLQDPKGPEAVTYLFDLLQTNLKWIRKSLGISSILSTNDVFNRITPSPLSCSERNSTDRSTKSSFTKNKEALQNTQNSTTDAKSARKKKLSESESLVEGSSGTRRSSWEDFKQEHLNTMLSHISEEEEEDVKDDVTLSWEGKTDEPFNPMKEYQLIGDSDFDQKALADFPFRWNGLLHQTPQLGLTNISFTNLLSHRWDIRGVAPVASSQEKYVQVLKTMYDINNVQSNQNVM</sequence>
<feature type="compositionally biased region" description="Polar residues" evidence="1">
    <location>
        <begin position="1152"/>
        <end position="1161"/>
    </location>
</feature>
<dbReference type="PANTHER" id="PTHR33960:SF1">
    <property type="entry name" value="SIMILAR TO KIAA0825 PROTEIN"/>
    <property type="match status" value="1"/>
</dbReference>
<evidence type="ECO:0000256" key="1">
    <source>
        <dbReference type="SAM" id="MobiDB-lite"/>
    </source>
</evidence>